<evidence type="ECO:0000313" key="2">
    <source>
        <dbReference type="EMBL" id="PAK97242.1"/>
    </source>
</evidence>
<dbReference type="SUPFAM" id="SSF51182">
    <property type="entry name" value="RmlC-like cupins"/>
    <property type="match status" value="1"/>
</dbReference>
<name>A0A269ZHG2_9MICO</name>
<dbReference type="InterPro" id="IPR014710">
    <property type="entry name" value="RmlC-like_jellyroll"/>
</dbReference>
<dbReference type="Gene3D" id="2.60.120.10">
    <property type="entry name" value="Jelly Rolls"/>
    <property type="match status" value="1"/>
</dbReference>
<dbReference type="EMBL" id="NCWY01000001">
    <property type="protein sequence ID" value="PAK97242.1"/>
    <property type="molecule type" value="Genomic_DNA"/>
</dbReference>
<dbReference type="AlphaFoldDB" id="A0A269ZHG2"/>
<dbReference type="Pfam" id="PF05899">
    <property type="entry name" value="Cupin_3"/>
    <property type="match status" value="1"/>
</dbReference>
<dbReference type="InterPro" id="IPR008579">
    <property type="entry name" value="UGlyAH_Cupin_dom"/>
</dbReference>
<dbReference type="InterPro" id="IPR011051">
    <property type="entry name" value="RmlC_Cupin_sf"/>
</dbReference>
<evidence type="ECO:0000313" key="3">
    <source>
        <dbReference type="Proteomes" id="UP000216867"/>
    </source>
</evidence>
<gene>
    <name evidence="2" type="ORF">B8X04_01285</name>
</gene>
<protein>
    <recommendedName>
        <fullName evidence="1">(S)-ureidoglycine aminohydrolase cupin domain-containing protein</fullName>
    </recommendedName>
</protein>
<sequence length="120" mass="13247">MSAMEPIDTRTFPLEHEPIEDWQRLDEAAGTATTAFAELGTIGGVDYGLWEMSTGAMRDIEGDEVFLVIAGTGRIEFDDPARGPVELSPGSLVRLEDGMKTRWYIDDAPLRKLFIAPSED</sequence>
<organism evidence="2 3">
    <name type="scientific">Brevibacterium casei</name>
    <dbReference type="NCBI Taxonomy" id="33889"/>
    <lineage>
        <taxon>Bacteria</taxon>
        <taxon>Bacillati</taxon>
        <taxon>Actinomycetota</taxon>
        <taxon>Actinomycetes</taxon>
        <taxon>Micrococcales</taxon>
        <taxon>Brevibacteriaceae</taxon>
        <taxon>Brevibacterium</taxon>
    </lineage>
</organism>
<dbReference type="RefSeq" id="WP_095375180.1">
    <property type="nucleotide sequence ID" value="NZ_CP065629.1"/>
</dbReference>
<comment type="caution">
    <text evidence="2">The sequence shown here is derived from an EMBL/GenBank/DDBJ whole genome shotgun (WGS) entry which is preliminary data.</text>
</comment>
<dbReference type="Proteomes" id="UP000216867">
    <property type="component" value="Unassembled WGS sequence"/>
</dbReference>
<dbReference type="GeneID" id="99774784"/>
<evidence type="ECO:0000259" key="1">
    <source>
        <dbReference type="Pfam" id="PF05899"/>
    </source>
</evidence>
<proteinExistence type="predicted"/>
<reference evidence="2 3" key="1">
    <citation type="submission" date="2017-04" db="EMBL/GenBank/DDBJ databases">
        <title>Kefir bacterial isolates.</title>
        <authorList>
            <person name="Kim Y."/>
            <person name="Blasche S."/>
            <person name="Patil K.R."/>
        </authorList>
    </citation>
    <scope>NUCLEOTIDE SEQUENCE [LARGE SCALE GENOMIC DNA]</scope>
    <source>
        <strain evidence="2 3">OG2</strain>
    </source>
</reference>
<accession>A0A269ZHG2</accession>
<feature type="domain" description="(S)-ureidoglycine aminohydrolase cupin" evidence="1">
    <location>
        <begin position="44"/>
        <end position="113"/>
    </location>
</feature>